<comment type="caution">
    <text evidence="1">The sequence shown here is derived from an EMBL/GenBank/DDBJ whole genome shotgun (WGS) entry which is preliminary data.</text>
</comment>
<gene>
    <name evidence="1" type="ORF">CLV78_101930</name>
</gene>
<dbReference type="Proteomes" id="UP000239480">
    <property type="component" value="Unassembled WGS sequence"/>
</dbReference>
<reference evidence="1 2" key="1">
    <citation type="submission" date="2018-03" db="EMBL/GenBank/DDBJ databases">
        <title>Genomic Encyclopedia of Archaeal and Bacterial Type Strains, Phase II (KMG-II): from individual species to whole genera.</title>
        <authorList>
            <person name="Goeker M."/>
        </authorList>
    </citation>
    <scope>NUCLEOTIDE SEQUENCE [LARGE SCALE GENOMIC DNA]</scope>
    <source>
        <strain evidence="1 2">DSM 29328</strain>
    </source>
</reference>
<dbReference type="Gene3D" id="3.40.50.300">
    <property type="entry name" value="P-loop containing nucleotide triphosphate hydrolases"/>
    <property type="match status" value="1"/>
</dbReference>
<protein>
    <submittedName>
        <fullName evidence="1">Sulfotransferase family protein</fullName>
    </submittedName>
</protein>
<organism evidence="1 2">
    <name type="scientific">Aliiruegeria haliotis</name>
    <dbReference type="NCBI Taxonomy" id="1280846"/>
    <lineage>
        <taxon>Bacteria</taxon>
        <taxon>Pseudomonadati</taxon>
        <taxon>Pseudomonadota</taxon>
        <taxon>Alphaproteobacteria</taxon>
        <taxon>Rhodobacterales</taxon>
        <taxon>Roseobacteraceae</taxon>
        <taxon>Aliiruegeria</taxon>
    </lineage>
</organism>
<dbReference type="RefSeq" id="WP_106203547.1">
    <property type="nucleotide sequence ID" value="NZ_PVTD01000001.1"/>
</dbReference>
<dbReference type="GO" id="GO:0016020">
    <property type="term" value="C:membrane"/>
    <property type="evidence" value="ECO:0007669"/>
    <property type="project" value="InterPro"/>
</dbReference>
<dbReference type="GO" id="GO:0008146">
    <property type="term" value="F:sulfotransferase activity"/>
    <property type="evidence" value="ECO:0007669"/>
    <property type="project" value="InterPro"/>
</dbReference>
<name>A0A2T0S070_9RHOB</name>
<evidence type="ECO:0000313" key="2">
    <source>
        <dbReference type="Proteomes" id="UP000239480"/>
    </source>
</evidence>
<proteinExistence type="predicted"/>
<dbReference type="InterPro" id="IPR005331">
    <property type="entry name" value="Sulfotransferase"/>
</dbReference>
<dbReference type="SUPFAM" id="SSF52540">
    <property type="entry name" value="P-loop containing nucleoside triphosphate hydrolases"/>
    <property type="match status" value="1"/>
</dbReference>
<evidence type="ECO:0000313" key="1">
    <source>
        <dbReference type="EMBL" id="PRY26828.1"/>
    </source>
</evidence>
<keyword evidence="1" id="KW-0808">Transferase</keyword>
<dbReference type="Pfam" id="PF03567">
    <property type="entry name" value="Sulfotransfer_2"/>
    <property type="match status" value="1"/>
</dbReference>
<dbReference type="OrthoDB" id="7444642at2"/>
<dbReference type="EMBL" id="PVTD01000001">
    <property type="protein sequence ID" value="PRY26828.1"/>
    <property type="molecule type" value="Genomic_DNA"/>
</dbReference>
<dbReference type="InterPro" id="IPR027417">
    <property type="entry name" value="P-loop_NTPase"/>
</dbReference>
<dbReference type="AlphaFoldDB" id="A0A2T0S070"/>
<keyword evidence="2" id="KW-1185">Reference proteome</keyword>
<accession>A0A2T0S070</accession>
<sequence>MPIFRINGKVILFLHIPKAGGTSIEEALAAHSSESFRMKLNTAGLPCVPQHFHGALIEDLFAADFFDYSFCVTRNPYARILSEYNYRMQHRHRPYRWFPAPSFELWLRSTLRTYRRNPYVYSNHIRPQVAFRIPGTRWFRLEDQLDALMEDLQRITKIPPARDIPHANPSRKKATTISDAAADLVHDFYRADFTEFGYAPDSYRTL</sequence>